<keyword evidence="2" id="KW-1133">Transmembrane helix</keyword>
<keyword evidence="5" id="KW-1185">Reference proteome</keyword>
<feature type="transmembrane region" description="Helical" evidence="2">
    <location>
        <begin position="93"/>
        <end position="119"/>
    </location>
</feature>
<dbReference type="Pfam" id="PF13828">
    <property type="entry name" value="DUF4190"/>
    <property type="match status" value="1"/>
</dbReference>
<keyword evidence="2" id="KW-0472">Membrane</keyword>
<evidence type="ECO:0000256" key="2">
    <source>
        <dbReference type="SAM" id="Phobius"/>
    </source>
</evidence>
<feature type="domain" description="DUF4190" evidence="3">
    <location>
        <begin position="44"/>
        <end position="110"/>
    </location>
</feature>
<dbReference type="EMBL" id="JAHKNI010000001">
    <property type="protein sequence ID" value="MBU3060043.1"/>
    <property type="molecule type" value="Genomic_DNA"/>
</dbReference>
<keyword evidence="2" id="KW-0812">Transmembrane</keyword>
<proteinExistence type="predicted"/>
<reference evidence="4 5" key="1">
    <citation type="submission" date="2021-06" db="EMBL/GenBank/DDBJ databases">
        <title>Actinomycetes sequencing.</title>
        <authorList>
            <person name="Shan Q."/>
        </authorList>
    </citation>
    <scope>NUCLEOTIDE SEQUENCE [LARGE SCALE GENOMIC DNA]</scope>
    <source>
        <strain evidence="4 5">NEAU-G5</strain>
    </source>
</reference>
<sequence length="160" mass="16401">MTEYPPPGQYPSAQGPGGGYPPPPSEGYPMPPGEQYRPQGGRGLAVTALVLGVLALLSTPTVLGGVFFGLLGLLFGIIATVKARRGTATGGGMAITGLILAVLGLAGGIVVGIVAGNWLADHGGRDYMDCVKRAGNDQSQVQKCADEWRSSLQNTPTPVR</sequence>
<comment type="caution">
    <text evidence="4">The sequence shown here is derived from an EMBL/GenBank/DDBJ whole genome shotgun (WGS) entry which is preliminary data.</text>
</comment>
<dbReference type="Proteomes" id="UP000733379">
    <property type="component" value="Unassembled WGS sequence"/>
</dbReference>
<name>A0ABS6ASQ3_9NOCA</name>
<protein>
    <submittedName>
        <fullName evidence="4">DUF4190 domain-containing protein</fullName>
    </submittedName>
</protein>
<gene>
    <name evidence="4" type="ORF">KO481_00660</name>
</gene>
<evidence type="ECO:0000313" key="4">
    <source>
        <dbReference type="EMBL" id="MBU3060043.1"/>
    </source>
</evidence>
<dbReference type="InterPro" id="IPR025241">
    <property type="entry name" value="DUF4190"/>
</dbReference>
<feature type="compositionally biased region" description="Pro residues" evidence="1">
    <location>
        <begin position="19"/>
        <end position="32"/>
    </location>
</feature>
<feature type="transmembrane region" description="Helical" evidence="2">
    <location>
        <begin position="63"/>
        <end position="81"/>
    </location>
</feature>
<feature type="region of interest" description="Disordered" evidence="1">
    <location>
        <begin position="1"/>
        <end position="34"/>
    </location>
</feature>
<dbReference type="RefSeq" id="WP_215914968.1">
    <property type="nucleotide sequence ID" value="NZ_JAHKNI010000001.1"/>
</dbReference>
<accession>A0ABS6ASQ3</accession>
<evidence type="ECO:0000256" key="1">
    <source>
        <dbReference type="SAM" id="MobiDB-lite"/>
    </source>
</evidence>
<organism evidence="4 5">
    <name type="scientific">Nocardia albiluteola</name>
    <dbReference type="NCBI Taxonomy" id="2842303"/>
    <lineage>
        <taxon>Bacteria</taxon>
        <taxon>Bacillati</taxon>
        <taxon>Actinomycetota</taxon>
        <taxon>Actinomycetes</taxon>
        <taxon>Mycobacteriales</taxon>
        <taxon>Nocardiaceae</taxon>
        <taxon>Nocardia</taxon>
    </lineage>
</organism>
<evidence type="ECO:0000259" key="3">
    <source>
        <dbReference type="Pfam" id="PF13828"/>
    </source>
</evidence>
<evidence type="ECO:0000313" key="5">
    <source>
        <dbReference type="Proteomes" id="UP000733379"/>
    </source>
</evidence>